<proteinExistence type="inferred from homology"/>
<keyword evidence="7" id="KW-0449">Lipoprotein</keyword>
<protein>
    <submittedName>
        <fullName evidence="9">FimB/Mfa2 family fimbrial subunit</fullName>
    </submittedName>
</protein>
<dbReference type="InterPro" id="IPR014941">
    <property type="entry name" value="FimB/Mfa2/Mfa3"/>
</dbReference>
<dbReference type="EMBL" id="JACSPP010000089">
    <property type="protein sequence ID" value="MBD8042002.1"/>
    <property type="molecule type" value="Genomic_DNA"/>
</dbReference>
<comment type="subcellular location">
    <subcellularLocation>
        <location evidence="1">Cell outer membrane</location>
    </subcellularLocation>
</comment>
<dbReference type="PROSITE" id="PS51257">
    <property type="entry name" value="PROKAR_LIPOPROTEIN"/>
    <property type="match status" value="1"/>
</dbReference>
<evidence type="ECO:0000256" key="5">
    <source>
        <dbReference type="ARBA" id="ARBA00023139"/>
    </source>
</evidence>
<reference evidence="9 10" key="1">
    <citation type="submission" date="2020-08" db="EMBL/GenBank/DDBJ databases">
        <title>A Genomic Blueprint of the Chicken Gut Microbiome.</title>
        <authorList>
            <person name="Gilroy R."/>
            <person name="Ravi A."/>
            <person name="Getino M."/>
            <person name="Pursley I."/>
            <person name="Horton D.L."/>
            <person name="Alikhan N.-F."/>
            <person name="Baker D."/>
            <person name="Gharbi K."/>
            <person name="Hall N."/>
            <person name="Watson M."/>
            <person name="Adriaenssens E.M."/>
            <person name="Foster-Nyarko E."/>
            <person name="Jarju S."/>
            <person name="Secka A."/>
            <person name="Antonio M."/>
            <person name="Oren A."/>
            <person name="Chaudhuri R."/>
            <person name="La Ragione R.M."/>
            <person name="Hildebrand F."/>
            <person name="Pallen M.J."/>
        </authorList>
    </citation>
    <scope>NUCLEOTIDE SEQUENCE [LARGE SCALE GENOMIC DNA]</scope>
    <source>
        <strain evidence="9 10">Sa1CVN1</strain>
    </source>
</reference>
<accession>A0ABR8YCU1</accession>
<feature type="chain" id="PRO_5046501253" evidence="8">
    <location>
        <begin position="23"/>
        <end position="298"/>
    </location>
</feature>
<dbReference type="Proteomes" id="UP000620874">
    <property type="component" value="Unassembled WGS sequence"/>
</dbReference>
<comment type="similarity">
    <text evidence="2">Belongs to the bacteroidetes fimbrillin superfamily. FimB/Mfa2 family.</text>
</comment>
<evidence type="ECO:0000256" key="2">
    <source>
        <dbReference type="ARBA" id="ARBA00007248"/>
    </source>
</evidence>
<dbReference type="Gene3D" id="2.60.40.2100">
    <property type="match status" value="1"/>
</dbReference>
<evidence type="ECO:0000256" key="8">
    <source>
        <dbReference type="SAM" id="SignalP"/>
    </source>
</evidence>
<evidence type="ECO:0000313" key="9">
    <source>
        <dbReference type="EMBL" id="MBD8042002.1"/>
    </source>
</evidence>
<evidence type="ECO:0000256" key="6">
    <source>
        <dbReference type="ARBA" id="ARBA00023237"/>
    </source>
</evidence>
<comment type="caution">
    <text evidence="9">The sequence shown here is derived from an EMBL/GenBank/DDBJ whole genome shotgun (WGS) entry which is preliminary data.</text>
</comment>
<evidence type="ECO:0000256" key="3">
    <source>
        <dbReference type="ARBA" id="ARBA00022729"/>
    </source>
</evidence>
<dbReference type="RefSeq" id="WP_191765378.1">
    <property type="nucleotide sequence ID" value="NZ_JACSPP010000089.1"/>
</dbReference>
<keyword evidence="10" id="KW-1185">Reference proteome</keyword>
<name>A0ABR8YCU1_9BACT</name>
<keyword evidence="3 8" id="KW-0732">Signal</keyword>
<evidence type="ECO:0000313" key="10">
    <source>
        <dbReference type="Proteomes" id="UP000620874"/>
    </source>
</evidence>
<evidence type="ECO:0000256" key="7">
    <source>
        <dbReference type="ARBA" id="ARBA00023288"/>
    </source>
</evidence>
<keyword evidence="4" id="KW-0472">Membrane</keyword>
<organism evidence="9 10">
    <name type="scientific">Phocaeicola intestinalis</name>
    <dbReference type="NCBI Taxonomy" id="2762212"/>
    <lineage>
        <taxon>Bacteria</taxon>
        <taxon>Pseudomonadati</taxon>
        <taxon>Bacteroidota</taxon>
        <taxon>Bacteroidia</taxon>
        <taxon>Bacteroidales</taxon>
        <taxon>Bacteroidaceae</taxon>
        <taxon>Phocaeicola</taxon>
    </lineage>
</organism>
<dbReference type="Pfam" id="PF08842">
    <property type="entry name" value="Mfa2"/>
    <property type="match status" value="1"/>
</dbReference>
<gene>
    <name evidence="9" type="ORF">H9625_16460</name>
</gene>
<evidence type="ECO:0000256" key="1">
    <source>
        <dbReference type="ARBA" id="ARBA00004442"/>
    </source>
</evidence>
<feature type="signal peptide" evidence="8">
    <location>
        <begin position="1"/>
        <end position="22"/>
    </location>
</feature>
<keyword evidence="6" id="KW-0998">Cell outer membrane</keyword>
<keyword evidence="5" id="KW-0564">Palmitate</keyword>
<sequence>MKNTVRNFLYVSLLMLLPLWTACDKDVHENESPGLAVGMEWLDGIEPTDITSPVNLWIYDADGHEVEAHEFSSPQELASGLFSLPEGDYTLVGVCGLTEPYRYDYENGTRTADMLRVSLADPSASPAHAVGGVAVASVTDTRINLRSVIRVAPLLAELAVRINGVPEGASLAVTVRNAATCLYPARRGDDNSYVVPSAEKTDALLPQAVADRGTLSTDARLMPTAQGEACTMLYLVMTFADGSRHEYTAEAPLMLAGKRYELALEYDRMQPYMYITATDINPWGEGWITSDDIFNPGI</sequence>
<evidence type="ECO:0000256" key="4">
    <source>
        <dbReference type="ARBA" id="ARBA00023136"/>
    </source>
</evidence>